<keyword evidence="1" id="KW-0812">Transmembrane</keyword>
<proteinExistence type="predicted"/>
<feature type="transmembrane region" description="Helical" evidence="1">
    <location>
        <begin position="461"/>
        <end position="481"/>
    </location>
</feature>
<organism evidence="2 3">
    <name type="scientific">Thalassovita gelatinovora</name>
    <name type="common">Thalassobius gelatinovorus</name>
    <dbReference type="NCBI Taxonomy" id="53501"/>
    <lineage>
        <taxon>Bacteria</taxon>
        <taxon>Pseudomonadati</taxon>
        <taxon>Pseudomonadota</taxon>
        <taxon>Alphaproteobacteria</taxon>
        <taxon>Rhodobacterales</taxon>
        <taxon>Roseobacteraceae</taxon>
        <taxon>Thalassovita</taxon>
    </lineage>
</organism>
<feature type="transmembrane region" description="Helical" evidence="1">
    <location>
        <begin position="223"/>
        <end position="244"/>
    </location>
</feature>
<dbReference type="Proteomes" id="UP000051587">
    <property type="component" value="Unassembled WGS sequence"/>
</dbReference>
<keyword evidence="3" id="KW-1185">Reference proteome</keyword>
<feature type="transmembrane region" description="Helical" evidence="1">
    <location>
        <begin position="182"/>
        <end position="211"/>
    </location>
</feature>
<accession>A0A0P1F8I6</accession>
<dbReference type="RefSeq" id="WP_058261958.1">
    <property type="nucleotide sequence ID" value="NZ_CP051181.1"/>
</dbReference>
<feature type="transmembrane region" description="Helical" evidence="1">
    <location>
        <begin position="129"/>
        <end position="146"/>
    </location>
</feature>
<dbReference type="EMBL" id="CYSA01000015">
    <property type="protein sequence ID" value="CUH64307.1"/>
    <property type="molecule type" value="Genomic_DNA"/>
</dbReference>
<gene>
    <name evidence="2" type="ORF">TG4357_01202</name>
</gene>
<evidence type="ECO:0000256" key="1">
    <source>
        <dbReference type="SAM" id="Phobius"/>
    </source>
</evidence>
<feature type="transmembrane region" description="Helical" evidence="1">
    <location>
        <begin position="434"/>
        <end position="455"/>
    </location>
</feature>
<sequence length="486" mass="51663">MLRSGLLWFLAYILMLWPLLAFHGPIVFPDTVPYLKGAATGLQMALGIETTLVEASMMPVAANPDATTGEIAEDPSGDGSVSSARSPWFGGFLLIGVVLADGAGPVLIQAALVLGVIGLTCRNVLGRSDFGPVIAAGLALLTPLALYTDYLMPDLAAGVAILALANLMLFDDRMGRGQWAFWAVMLTGTLLFHVSHVLVAAVLLVLSALVAWRCFGRLPRRGIATVLAAIAICVAGQAGFSAMVKNHYGAAPMRPPFLTARLVADGPGFEYLTENCATEAFAICAYLDRMPGDELRAGRGTWYSNVLLWSDDPQQGVYETASPEMRARLSGEQMRFTLAVLRADPVAVIGHGLSNAVRQFFRWRVDEIGDLYPGGFIAAPLIDPAPLLSIGPGLAFEPARLSPVYQVSTGLALLACALLLVLIARYPRDAQGGLGLMIVILLGLVLNAGVTGTLSGVDDRYQTRVVWLLGLVVVLAVVQLIRRARA</sequence>
<keyword evidence="1" id="KW-1133">Transmembrane helix</keyword>
<dbReference type="AlphaFoldDB" id="A0A0P1F8I6"/>
<feature type="transmembrane region" description="Helical" evidence="1">
    <location>
        <begin position="152"/>
        <end position="170"/>
    </location>
</feature>
<name>A0A0P1F8I6_THAGE</name>
<feature type="transmembrane region" description="Helical" evidence="1">
    <location>
        <begin position="88"/>
        <end position="117"/>
    </location>
</feature>
<reference evidence="2 3" key="1">
    <citation type="submission" date="2015-09" db="EMBL/GenBank/DDBJ databases">
        <authorList>
            <consortium name="Swine Surveillance"/>
        </authorList>
    </citation>
    <scope>NUCLEOTIDE SEQUENCE [LARGE SCALE GENOMIC DNA]</scope>
    <source>
        <strain evidence="2 3">CECT 4357</strain>
    </source>
</reference>
<evidence type="ECO:0008006" key="4">
    <source>
        <dbReference type="Google" id="ProtNLM"/>
    </source>
</evidence>
<feature type="transmembrane region" description="Helical" evidence="1">
    <location>
        <begin position="403"/>
        <end position="422"/>
    </location>
</feature>
<dbReference type="OrthoDB" id="7238679at2"/>
<evidence type="ECO:0000313" key="2">
    <source>
        <dbReference type="EMBL" id="CUH64307.1"/>
    </source>
</evidence>
<keyword evidence="1" id="KW-0472">Membrane</keyword>
<feature type="transmembrane region" description="Helical" evidence="1">
    <location>
        <begin position="371"/>
        <end position="391"/>
    </location>
</feature>
<evidence type="ECO:0000313" key="3">
    <source>
        <dbReference type="Proteomes" id="UP000051587"/>
    </source>
</evidence>
<protein>
    <recommendedName>
        <fullName evidence="4">Glycosyltransferase RgtA/B/C/D-like domain-containing protein</fullName>
    </recommendedName>
</protein>